<proteinExistence type="predicted"/>
<dbReference type="Gene3D" id="3.30.420.10">
    <property type="entry name" value="Ribonuclease H-like superfamily/Ribonuclease H"/>
    <property type="match status" value="1"/>
</dbReference>
<dbReference type="Proteomes" id="UP000220768">
    <property type="component" value="Unassembled WGS sequence"/>
</dbReference>
<dbReference type="PANTHER" id="PTHR46564:SF1">
    <property type="entry name" value="TRANSPOSASE"/>
    <property type="match status" value="1"/>
</dbReference>
<dbReference type="EMBL" id="NWSV01000054">
    <property type="protein sequence ID" value="PDT00057.1"/>
    <property type="molecule type" value="Genomic_DNA"/>
</dbReference>
<protein>
    <recommendedName>
        <fullName evidence="1">Tc1-like transposase DDE domain-containing protein</fullName>
    </recommendedName>
</protein>
<evidence type="ECO:0000259" key="1">
    <source>
        <dbReference type="Pfam" id="PF13358"/>
    </source>
</evidence>
<name>A0A2A6J2H1_9HYPH</name>
<dbReference type="AlphaFoldDB" id="A0A2A6J2H1"/>
<dbReference type="Pfam" id="PF13358">
    <property type="entry name" value="DDE_3"/>
    <property type="match status" value="1"/>
</dbReference>
<evidence type="ECO:0000313" key="3">
    <source>
        <dbReference type="Proteomes" id="UP000220768"/>
    </source>
</evidence>
<keyword evidence="3" id="KW-1185">Reference proteome</keyword>
<accession>A0A2A6J2H1</accession>
<dbReference type="PANTHER" id="PTHR46564">
    <property type="entry name" value="TRANSPOSASE"/>
    <property type="match status" value="1"/>
</dbReference>
<sequence>MICPPNGSHKGQAVRRAIRKTGARLIFLPPYSPDLNPIEQLFSKIKQAIRTAMARSEEAVHNALAQAIETIQPSECENYIRNSGYGST</sequence>
<gene>
    <name evidence="2" type="ORF">CO666_32660</name>
</gene>
<dbReference type="GO" id="GO:0003676">
    <property type="term" value="F:nucleic acid binding"/>
    <property type="evidence" value="ECO:0007669"/>
    <property type="project" value="InterPro"/>
</dbReference>
<feature type="domain" description="Tc1-like transposase DDE" evidence="1">
    <location>
        <begin position="8"/>
        <end position="58"/>
    </location>
</feature>
<dbReference type="InterPro" id="IPR036397">
    <property type="entry name" value="RNaseH_sf"/>
</dbReference>
<comment type="caution">
    <text evidence="2">The sequence shown here is derived from an EMBL/GenBank/DDBJ whole genome shotgun (WGS) entry which is preliminary data.</text>
</comment>
<organism evidence="2 3">
    <name type="scientific">Rhizobium chutanense</name>
    <dbReference type="NCBI Taxonomy" id="2035448"/>
    <lineage>
        <taxon>Bacteria</taxon>
        <taxon>Pseudomonadati</taxon>
        <taxon>Pseudomonadota</taxon>
        <taxon>Alphaproteobacteria</taxon>
        <taxon>Hyphomicrobiales</taxon>
        <taxon>Rhizobiaceae</taxon>
        <taxon>Rhizobium/Agrobacterium group</taxon>
        <taxon>Rhizobium</taxon>
    </lineage>
</organism>
<evidence type="ECO:0000313" key="2">
    <source>
        <dbReference type="EMBL" id="PDT00057.1"/>
    </source>
</evidence>
<reference evidence="2 3" key="1">
    <citation type="submission" date="2017-09" db="EMBL/GenBank/DDBJ databases">
        <title>Comparative genomics of rhizobia isolated from Phaseolus vulgaris in China.</title>
        <authorList>
            <person name="Tong W."/>
        </authorList>
    </citation>
    <scope>NUCLEOTIDE SEQUENCE [LARGE SCALE GENOMIC DNA]</scope>
    <source>
        <strain evidence="2 3">C5</strain>
    </source>
</reference>
<dbReference type="InterPro" id="IPR038717">
    <property type="entry name" value="Tc1-like_DDE_dom"/>
</dbReference>